<dbReference type="InterPro" id="IPR025680">
    <property type="entry name" value="DddI"/>
</dbReference>
<evidence type="ECO:0000256" key="1">
    <source>
        <dbReference type="SAM" id="MobiDB-lite"/>
    </source>
</evidence>
<protein>
    <submittedName>
        <fullName evidence="2">Immunity protein Imm1</fullName>
    </submittedName>
</protein>
<feature type="region of interest" description="Disordered" evidence="1">
    <location>
        <begin position="1"/>
        <end position="21"/>
    </location>
</feature>
<dbReference type="Pfam" id="PF14430">
    <property type="entry name" value="Imm1"/>
    <property type="match status" value="1"/>
</dbReference>
<evidence type="ECO:0000313" key="2">
    <source>
        <dbReference type="EMBL" id="SDK89563.1"/>
    </source>
</evidence>
<organism evidence="2 3">
    <name type="scientific">Actinopolyspora mzabensis</name>
    <dbReference type="NCBI Taxonomy" id="995066"/>
    <lineage>
        <taxon>Bacteria</taxon>
        <taxon>Bacillati</taxon>
        <taxon>Actinomycetota</taxon>
        <taxon>Actinomycetes</taxon>
        <taxon>Actinopolysporales</taxon>
        <taxon>Actinopolysporaceae</taxon>
        <taxon>Actinopolyspora</taxon>
    </lineage>
</organism>
<dbReference type="AlphaFoldDB" id="A0A1G9FMZ9"/>
<dbReference type="EMBL" id="FNFM01000016">
    <property type="protein sequence ID" value="SDK89563.1"/>
    <property type="molecule type" value="Genomic_DNA"/>
</dbReference>
<evidence type="ECO:0000313" key="3">
    <source>
        <dbReference type="Proteomes" id="UP000199213"/>
    </source>
</evidence>
<feature type="region of interest" description="Disordered" evidence="1">
    <location>
        <begin position="89"/>
        <end position="110"/>
    </location>
</feature>
<dbReference type="Proteomes" id="UP000199213">
    <property type="component" value="Unassembled WGS sequence"/>
</dbReference>
<sequence>MTITAVWPIESPEDANSGDGVTLTDPEEVDGLLARLAEPNAGVATVWHEARELADEDEGMPDHDVCVAVRDGYGYLSYIDTAHDLAVPEGDPAAPGLHGGDIEFPEGSGTSLDTLAEALREFLRTARRPESVSWRTVED</sequence>
<proteinExistence type="predicted"/>
<name>A0A1G9FMZ9_ACTMZ</name>
<reference evidence="3" key="1">
    <citation type="submission" date="2016-10" db="EMBL/GenBank/DDBJ databases">
        <authorList>
            <person name="Varghese N."/>
            <person name="Submissions S."/>
        </authorList>
    </citation>
    <scope>NUCLEOTIDE SEQUENCE [LARGE SCALE GENOMIC DNA]</scope>
    <source>
        <strain evidence="3">DSM 45460</strain>
    </source>
</reference>
<dbReference type="RefSeq" id="WP_092632613.1">
    <property type="nucleotide sequence ID" value="NZ_FNFM01000016.1"/>
</dbReference>
<gene>
    <name evidence="2" type="ORF">SAMN04487820_11632</name>
</gene>
<keyword evidence="3" id="KW-1185">Reference proteome</keyword>
<dbReference type="OrthoDB" id="3692627at2"/>
<accession>A0A1G9FMZ9</accession>